<evidence type="ECO:0000313" key="1">
    <source>
        <dbReference type="EMBL" id="ADD02666.1"/>
    </source>
</evidence>
<protein>
    <submittedName>
        <fullName evidence="1">Uncharacterized protein</fullName>
    </submittedName>
</protein>
<dbReference type="RefSeq" id="WP_004401479.1">
    <property type="nucleotide sequence ID" value="NC_013921.1"/>
</dbReference>
<evidence type="ECO:0000313" key="2">
    <source>
        <dbReference type="Proteomes" id="UP000001552"/>
    </source>
</evidence>
<dbReference type="AlphaFoldDB" id="D3T364"/>
<dbReference type="EMBL" id="CP001936">
    <property type="protein sequence ID" value="ADD02666.1"/>
    <property type="molecule type" value="Genomic_DNA"/>
</dbReference>
<proteinExistence type="predicted"/>
<accession>D3T364</accession>
<organism evidence="1 2">
    <name type="scientific">Thermoanaerobacter italicus (strain DSM 9252 / Ab9)</name>
    <dbReference type="NCBI Taxonomy" id="580331"/>
    <lineage>
        <taxon>Bacteria</taxon>
        <taxon>Bacillati</taxon>
        <taxon>Bacillota</taxon>
        <taxon>Clostridia</taxon>
        <taxon>Thermoanaerobacterales</taxon>
        <taxon>Thermoanaerobacteraceae</taxon>
        <taxon>Thermoanaerobacter</taxon>
    </lineage>
</organism>
<gene>
    <name evidence="1" type="ordered locus">Thit_1408</name>
</gene>
<dbReference type="KEGG" id="tit:Thit_1408"/>
<keyword evidence="2" id="KW-1185">Reference proteome</keyword>
<dbReference type="HOGENOM" id="CLU_2848403_0_0_9"/>
<reference evidence="1" key="1">
    <citation type="submission" date="2010-02" db="EMBL/GenBank/DDBJ databases">
        <title>Complete sequence of Thermoanaerobacter italicus Ab9.</title>
        <authorList>
            <consortium name="US DOE Joint Genome Institute"/>
            <person name="Lucas S."/>
            <person name="Copeland A."/>
            <person name="Lapidus A."/>
            <person name="Cheng J.-F."/>
            <person name="Bruce D."/>
            <person name="Goodwin L."/>
            <person name="Pitluck S."/>
            <person name="Chertkov O."/>
            <person name="Detter J.C."/>
            <person name="Han C."/>
            <person name="Tapia R."/>
            <person name="Land M."/>
            <person name="Hauser L."/>
            <person name="Kyrpides N."/>
            <person name="Mikhailova N."/>
            <person name="Hemme C.L."/>
            <person name="Woyke T."/>
        </authorList>
    </citation>
    <scope>NUCLEOTIDE SEQUENCE [LARGE SCALE GENOMIC DNA]</scope>
    <source>
        <strain evidence="1">Ab9</strain>
    </source>
</reference>
<name>D3T364_THEIA</name>
<sequence>MNISWGHEPLSEREEEYILKLTWKEKFEIERLIYIEKEEVTKNIDFLKRKGVLKRNYKNVLEHLS</sequence>
<dbReference type="Proteomes" id="UP000001552">
    <property type="component" value="Chromosome"/>
</dbReference>